<organism evidence="2 3">
    <name type="scientific">Actinomyces johnsonii F0510</name>
    <dbReference type="NCBI Taxonomy" id="1227262"/>
    <lineage>
        <taxon>Bacteria</taxon>
        <taxon>Bacillati</taxon>
        <taxon>Actinomycetota</taxon>
        <taxon>Actinomycetes</taxon>
        <taxon>Actinomycetales</taxon>
        <taxon>Actinomycetaceae</taxon>
        <taxon>Actinomyces</taxon>
    </lineage>
</organism>
<protein>
    <submittedName>
        <fullName evidence="2">Uncharacterized protein</fullName>
    </submittedName>
</protein>
<name>U1RDV0_9ACTO</name>
<dbReference type="Proteomes" id="UP000016498">
    <property type="component" value="Unassembled WGS sequence"/>
</dbReference>
<evidence type="ECO:0000313" key="3">
    <source>
        <dbReference type="Proteomes" id="UP000016498"/>
    </source>
</evidence>
<evidence type="ECO:0000256" key="1">
    <source>
        <dbReference type="SAM" id="MobiDB-lite"/>
    </source>
</evidence>
<feature type="region of interest" description="Disordered" evidence="1">
    <location>
        <begin position="1"/>
        <end position="28"/>
    </location>
</feature>
<dbReference type="PATRIC" id="fig|1227262.3.peg.1912"/>
<proteinExistence type="predicted"/>
<sequence length="42" mass="4613">MVPGSNVSASGRTRARSGSRTYEGSQMSHGALYWMHERDADL</sequence>
<evidence type="ECO:0000313" key="2">
    <source>
        <dbReference type="EMBL" id="ERH17823.1"/>
    </source>
</evidence>
<reference evidence="2 3" key="1">
    <citation type="submission" date="2013-06" db="EMBL/GenBank/DDBJ databases">
        <authorList>
            <person name="Weinstock G."/>
            <person name="Sodergren E."/>
            <person name="Lobos E.A."/>
            <person name="Fulton L."/>
            <person name="Fulton R."/>
            <person name="Courtney L."/>
            <person name="Fronick C."/>
            <person name="O'Laughlin M."/>
            <person name="Godfrey J."/>
            <person name="Wilson R.M."/>
            <person name="Miner T."/>
            <person name="Farmer C."/>
            <person name="Delehaunty K."/>
            <person name="Cordes M."/>
            <person name="Minx P."/>
            <person name="Tomlinson C."/>
            <person name="Chen J."/>
            <person name="Wollam A."/>
            <person name="Pepin K.H."/>
            <person name="Bhonagiri V."/>
            <person name="Zhang X."/>
            <person name="Warren W."/>
            <person name="Mitreva M."/>
            <person name="Mardis E.R."/>
            <person name="Wilson R.K."/>
        </authorList>
    </citation>
    <scope>NUCLEOTIDE SEQUENCE [LARGE SCALE GENOMIC DNA]</scope>
    <source>
        <strain evidence="2 3">F0510</strain>
    </source>
</reference>
<dbReference type="AlphaFoldDB" id="U1RDV0"/>
<comment type="caution">
    <text evidence="2">The sequence shown here is derived from an EMBL/GenBank/DDBJ whole genome shotgun (WGS) entry which is preliminary data.</text>
</comment>
<dbReference type="HOGENOM" id="CLU_3246031_0_0_11"/>
<feature type="compositionally biased region" description="Low complexity" evidence="1">
    <location>
        <begin position="8"/>
        <end position="21"/>
    </location>
</feature>
<dbReference type="EMBL" id="AWSD01000256">
    <property type="protein sequence ID" value="ERH17823.1"/>
    <property type="molecule type" value="Genomic_DNA"/>
</dbReference>
<gene>
    <name evidence="2" type="ORF">HMPREF1549_02334</name>
</gene>
<accession>U1RDV0</accession>